<dbReference type="Gene3D" id="2.60.120.260">
    <property type="entry name" value="Galactose-binding domain-like"/>
    <property type="match status" value="1"/>
</dbReference>
<dbReference type="Pfam" id="PF00933">
    <property type="entry name" value="Glyco_hydro_3"/>
    <property type="match status" value="1"/>
</dbReference>
<evidence type="ECO:0000256" key="3">
    <source>
        <dbReference type="ARBA" id="ARBA00023277"/>
    </source>
</evidence>
<dbReference type="Gene3D" id="3.40.50.1700">
    <property type="entry name" value="Glycoside hydrolase family 3 C-terminal domain"/>
    <property type="match status" value="1"/>
</dbReference>
<dbReference type="InterPro" id="IPR050288">
    <property type="entry name" value="Cellulose_deg_GH3"/>
</dbReference>
<dbReference type="InterPro" id="IPR001764">
    <property type="entry name" value="Glyco_hydro_3_N"/>
</dbReference>
<comment type="caution">
    <text evidence="6">The sequence shown here is derived from an EMBL/GenBank/DDBJ whole genome shotgun (WGS) entry which is preliminary data.</text>
</comment>
<dbReference type="Proteomes" id="UP001139722">
    <property type="component" value="Unassembled WGS sequence"/>
</dbReference>
<keyword evidence="2 4" id="KW-0378">Hydrolase</keyword>
<dbReference type="EMBL" id="JAMZDY010000001">
    <property type="protein sequence ID" value="MCP2370455.1"/>
    <property type="molecule type" value="Genomic_DNA"/>
</dbReference>
<dbReference type="EC" id="3.2.1.21" evidence="6"/>
<evidence type="ECO:0000256" key="2">
    <source>
        <dbReference type="ARBA" id="ARBA00022801"/>
    </source>
</evidence>
<dbReference type="InterPro" id="IPR019800">
    <property type="entry name" value="Glyco_hydro_3_AS"/>
</dbReference>
<keyword evidence="7" id="KW-1185">Reference proteome</keyword>
<name>A0A9X2GWP7_9MICO</name>
<dbReference type="PANTHER" id="PTHR42715:SF10">
    <property type="entry name" value="BETA-GLUCOSIDASE"/>
    <property type="match status" value="1"/>
</dbReference>
<dbReference type="InterPro" id="IPR017853">
    <property type="entry name" value="GH"/>
</dbReference>
<evidence type="ECO:0000256" key="1">
    <source>
        <dbReference type="ARBA" id="ARBA00005336"/>
    </source>
</evidence>
<evidence type="ECO:0000313" key="7">
    <source>
        <dbReference type="Proteomes" id="UP001139722"/>
    </source>
</evidence>
<keyword evidence="3" id="KW-0119">Carbohydrate metabolism</keyword>
<dbReference type="InterPro" id="IPR013783">
    <property type="entry name" value="Ig-like_fold"/>
</dbReference>
<dbReference type="InterPro" id="IPR036881">
    <property type="entry name" value="Glyco_hydro_3_C_sf"/>
</dbReference>
<dbReference type="PROSITE" id="PS00775">
    <property type="entry name" value="GLYCOSYL_HYDROL_F3"/>
    <property type="match status" value="1"/>
</dbReference>
<dbReference type="SUPFAM" id="SSF52279">
    <property type="entry name" value="Beta-D-glucan exohydrolase, C-terminal domain"/>
    <property type="match status" value="1"/>
</dbReference>
<dbReference type="GO" id="GO:0005975">
    <property type="term" value="P:carbohydrate metabolic process"/>
    <property type="evidence" value="ECO:0007669"/>
    <property type="project" value="InterPro"/>
</dbReference>
<proteinExistence type="inferred from homology"/>
<dbReference type="RefSeq" id="WP_232057541.1">
    <property type="nucleotide sequence ID" value="NZ_BAAANU010000009.1"/>
</dbReference>
<reference evidence="6" key="1">
    <citation type="submission" date="2022-06" db="EMBL/GenBank/DDBJ databases">
        <title>Sequencing the genomes of 1000 actinobacteria strains.</title>
        <authorList>
            <person name="Klenk H.-P."/>
        </authorList>
    </citation>
    <scope>NUCLEOTIDE SEQUENCE</scope>
    <source>
        <strain evidence="6">DSM 22016</strain>
    </source>
</reference>
<dbReference type="SUPFAM" id="SSF51445">
    <property type="entry name" value="(Trans)glycosidases"/>
    <property type="match status" value="1"/>
</dbReference>
<evidence type="ECO:0000313" key="6">
    <source>
        <dbReference type="EMBL" id="MCP2370455.1"/>
    </source>
</evidence>
<keyword evidence="4 6" id="KW-0326">Glycosidase</keyword>
<dbReference type="InterPro" id="IPR026891">
    <property type="entry name" value="Fn3-like"/>
</dbReference>
<dbReference type="SMART" id="SM01217">
    <property type="entry name" value="Fn3_like"/>
    <property type="match status" value="1"/>
</dbReference>
<dbReference type="Gene3D" id="3.20.20.300">
    <property type="entry name" value="Glycoside hydrolase, family 3, N-terminal domain"/>
    <property type="match status" value="1"/>
</dbReference>
<dbReference type="PRINTS" id="PR00133">
    <property type="entry name" value="GLHYDRLASE3"/>
</dbReference>
<dbReference type="InterPro" id="IPR002772">
    <property type="entry name" value="Glyco_hydro_3_C"/>
</dbReference>
<organism evidence="6 7">
    <name type="scientific">Agromyces terreus</name>
    <dbReference type="NCBI Taxonomy" id="424795"/>
    <lineage>
        <taxon>Bacteria</taxon>
        <taxon>Bacillati</taxon>
        <taxon>Actinomycetota</taxon>
        <taxon>Actinomycetes</taxon>
        <taxon>Micrococcales</taxon>
        <taxon>Microbacteriaceae</taxon>
        <taxon>Agromyces</taxon>
    </lineage>
</organism>
<accession>A0A9X2GWP7</accession>
<dbReference type="Gene3D" id="2.60.40.10">
    <property type="entry name" value="Immunoglobulins"/>
    <property type="match status" value="1"/>
</dbReference>
<dbReference type="AlphaFoldDB" id="A0A9X2GWP7"/>
<evidence type="ECO:0000259" key="5">
    <source>
        <dbReference type="SMART" id="SM01217"/>
    </source>
</evidence>
<sequence length="833" mass="87726">MTTTSTVISADSTAEAIALAASLPLADKVALLTGAATWTLREIPEIGMRTMTVSDGPIGVRGTGEDGLPSAQLPAPSATAATWDVDLQARLGTLMAAEARRKGVDVILAPVVNLQRSPVGGRHFECLSEDPLLTARLAVSFIAAIQAEGIAACVKHFIGNETETDRTSYLSRIDEQTLREVYLAPFEAVVDAGVWTIMAAYNGLARDGVDATSTAHEPLLSGILKGEWQFDGIVISDWLATKTALEPALAGLDLVMPGPGGPWADGLLAAVESGLVPEHVIDDKVARIIRLAGRVGALSGIAGETLPFDPSGATPDPAGDEVVALLTDAAARSTVVLRNDDALLPVSAELGGRISLIGHNAVEPFTQGGGSAFVTPPHVSEPLDALRAAFPNATVDLHRGGSTKAGAPLAPAHVLSTPSGEPGILVEHLDATGAVIDAHTAVDGEALWFPVDGAVVASVRLTTDLHLAAPGRHLVDLGPVGAHRIVVDGVERSTSDRIVGAEVILDSSYANPERIETWIDTDEPRAVRIEIDAQVVDGESYGHFVRVHFRYLEPGLSIDEEIELAVAAAAESDLAVVIVGTNPETESEGWDRPNLALPGRQNELVRRVAAANPRTVVVVNAGGPVILPWLDEVAAVLWWWLPGQEAGASLAAVLTGAIEPSGRLPWTLPAREENVPVPNGTPVDGVIDYAEGRDVGHRGWDRRGLVPAREFGYGLGYAEWAYREIELAPAASDVLVTARVTVENTGARDGREVVQVYLSTDDADRPVRWLAGFAVVDVAARATATVDIPLARRSFETWSTDAAAWTLDAGTYRVLAGRSSRDLRLEAVHTVEG</sequence>
<protein>
    <submittedName>
        <fullName evidence="6">Beta-glucosidase</fullName>
        <ecNumber evidence="6">3.2.1.21</ecNumber>
    </submittedName>
</protein>
<dbReference type="Pfam" id="PF01915">
    <property type="entry name" value="Glyco_hydro_3_C"/>
    <property type="match status" value="1"/>
</dbReference>
<dbReference type="GO" id="GO:0008422">
    <property type="term" value="F:beta-glucosidase activity"/>
    <property type="evidence" value="ECO:0007669"/>
    <property type="project" value="UniProtKB-EC"/>
</dbReference>
<feature type="domain" description="Fibronectin type III-like" evidence="5">
    <location>
        <begin position="752"/>
        <end position="820"/>
    </location>
</feature>
<comment type="similarity">
    <text evidence="1 4">Belongs to the glycosyl hydrolase 3 family.</text>
</comment>
<dbReference type="PANTHER" id="PTHR42715">
    <property type="entry name" value="BETA-GLUCOSIDASE"/>
    <property type="match status" value="1"/>
</dbReference>
<gene>
    <name evidence="6" type="ORF">BJ978_001131</name>
</gene>
<dbReference type="InterPro" id="IPR036962">
    <property type="entry name" value="Glyco_hydro_3_N_sf"/>
</dbReference>
<dbReference type="Pfam" id="PF14310">
    <property type="entry name" value="Fn3-like"/>
    <property type="match status" value="1"/>
</dbReference>
<evidence type="ECO:0000256" key="4">
    <source>
        <dbReference type="RuleBase" id="RU361161"/>
    </source>
</evidence>